<dbReference type="GO" id="GO:0009279">
    <property type="term" value="C:cell outer membrane"/>
    <property type="evidence" value="ECO:0007669"/>
    <property type="project" value="TreeGrafter"/>
</dbReference>
<dbReference type="STRING" id="1122159.SAMN02745246_01092"/>
<evidence type="ECO:0000256" key="3">
    <source>
        <dbReference type="ARBA" id="ARBA00023085"/>
    </source>
</evidence>
<dbReference type="GO" id="GO:0045490">
    <property type="term" value="P:pectin catabolic process"/>
    <property type="evidence" value="ECO:0007669"/>
    <property type="project" value="UniProtKB-UniRule"/>
</dbReference>
<dbReference type="RefSeq" id="WP_083557844.1">
    <property type="nucleotide sequence ID" value="NZ_QOVL01000004.1"/>
</dbReference>
<evidence type="ECO:0000256" key="4">
    <source>
        <dbReference type="PROSITE-ProRule" id="PRU10040"/>
    </source>
</evidence>
<sequence length="316" mass="35351">MSKVIIKIVSVLLITFGTSLKAQDLNYDFVVAADASGDFVKIQDAIMAIPDFRKAETRIFIKNGTYKEKLILPASKTNVTFIGEERENVILTYDDFASKHNAFGEEKGTTGSSSFFVFGSNFTANNITFENSSGPVGQAVAVRVDGNNAHFENCKFLGFQDTLYVHGRDAKQYYKNCYIEGTTDFIFGWSQAIFENCEIYSKEGGQYITAASTEEGEPYGLVFINCKLTGDAPKNSVYLGRPWRDYAQTVFINCNMGAHIKSEGWHNWSKPEAEQTTFYAEYNSTGVGASQNRVSWAQLLSEEEASKFTRTKLREE</sequence>
<keyword evidence="3 5" id="KW-0063">Aspartyl esterase</keyword>
<dbReference type="PROSITE" id="PS00503">
    <property type="entry name" value="PECTINESTERASE_2"/>
    <property type="match status" value="1"/>
</dbReference>
<name>A0A4Q0PP74_9FLAO</name>
<protein>
    <recommendedName>
        <fullName evidence="5">Pectinesterase</fullName>
        <ecNumber evidence="5">3.1.1.11</ecNumber>
    </recommendedName>
</protein>
<dbReference type="EMBL" id="QOVL01000004">
    <property type="protein sequence ID" value="RXG32261.1"/>
    <property type="molecule type" value="Genomic_DNA"/>
</dbReference>
<dbReference type="UniPathway" id="UPA00545">
    <property type="reaction ID" value="UER00823"/>
</dbReference>
<feature type="signal peptide" evidence="5">
    <location>
        <begin position="1"/>
        <end position="22"/>
    </location>
</feature>
<reference evidence="7 8" key="1">
    <citation type="submission" date="2018-07" db="EMBL/GenBank/DDBJ databases">
        <title>Leeuwenhoekiella genomics.</title>
        <authorList>
            <person name="Tahon G."/>
            <person name="Willems A."/>
        </authorList>
    </citation>
    <scope>NUCLEOTIDE SEQUENCE [LARGE SCALE GENOMIC DNA]</scope>
    <source>
        <strain evidence="7 8">LMG 1345</strain>
    </source>
</reference>
<keyword evidence="2 5" id="KW-0378">Hydrolase</keyword>
<dbReference type="Proteomes" id="UP000290608">
    <property type="component" value="Unassembled WGS sequence"/>
</dbReference>
<evidence type="ECO:0000259" key="6">
    <source>
        <dbReference type="Pfam" id="PF01095"/>
    </source>
</evidence>
<dbReference type="Gene3D" id="2.160.20.10">
    <property type="entry name" value="Single-stranded right-handed beta-helix, Pectin lyase-like"/>
    <property type="match status" value="1"/>
</dbReference>
<proteinExistence type="inferred from homology"/>
<feature type="chain" id="PRO_5020873194" description="Pectinesterase" evidence="5">
    <location>
        <begin position="23"/>
        <end position="316"/>
    </location>
</feature>
<feature type="active site" evidence="4">
    <location>
        <position position="184"/>
    </location>
</feature>
<dbReference type="PANTHER" id="PTHR31321:SF57">
    <property type="entry name" value="PECTINESTERASE 53-RELATED"/>
    <property type="match status" value="1"/>
</dbReference>
<dbReference type="SUPFAM" id="SSF51126">
    <property type="entry name" value="Pectin lyase-like"/>
    <property type="match status" value="1"/>
</dbReference>
<dbReference type="InterPro" id="IPR011050">
    <property type="entry name" value="Pectin_lyase_fold/virulence"/>
</dbReference>
<comment type="caution">
    <text evidence="7">The sequence shown here is derived from an EMBL/GenBank/DDBJ whole genome shotgun (WGS) entry which is preliminary data.</text>
</comment>
<dbReference type="EC" id="3.1.1.11" evidence="5"/>
<evidence type="ECO:0000256" key="1">
    <source>
        <dbReference type="ARBA" id="ARBA00008891"/>
    </source>
</evidence>
<evidence type="ECO:0000256" key="2">
    <source>
        <dbReference type="ARBA" id="ARBA00022801"/>
    </source>
</evidence>
<evidence type="ECO:0000256" key="5">
    <source>
        <dbReference type="RuleBase" id="RU000589"/>
    </source>
</evidence>
<dbReference type="AlphaFoldDB" id="A0A4Q0PP74"/>
<comment type="similarity">
    <text evidence="1">Belongs to the pectinesterase family.</text>
</comment>
<dbReference type="InterPro" id="IPR000070">
    <property type="entry name" value="Pectinesterase_cat"/>
</dbReference>
<dbReference type="InterPro" id="IPR033131">
    <property type="entry name" value="Pectinesterase_Asp_AS"/>
</dbReference>
<comment type="pathway">
    <text evidence="5">Glycan metabolism; pectin degradation; 2-dehydro-3-deoxy-D-gluconate from pectin: step 1/5.</text>
</comment>
<comment type="catalytic activity">
    <reaction evidence="5">
        <text>[(1-&gt;4)-alpha-D-galacturonosyl methyl ester](n) + n H2O = [(1-&gt;4)-alpha-D-galacturonosyl](n) + n methanol + n H(+)</text>
        <dbReference type="Rhea" id="RHEA:22380"/>
        <dbReference type="Rhea" id="RHEA-COMP:14570"/>
        <dbReference type="Rhea" id="RHEA-COMP:14573"/>
        <dbReference type="ChEBI" id="CHEBI:15377"/>
        <dbReference type="ChEBI" id="CHEBI:15378"/>
        <dbReference type="ChEBI" id="CHEBI:17790"/>
        <dbReference type="ChEBI" id="CHEBI:140522"/>
        <dbReference type="ChEBI" id="CHEBI:140523"/>
        <dbReference type="EC" id="3.1.1.11"/>
    </reaction>
</comment>
<dbReference type="InterPro" id="IPR012334">
    <property type="entry name" value="Pectin_lyas_fold"/>
</dbReference>
<feature type="domain" description="Pectinesterase catalytic" evidence="6">
    <location>
        <begin position="28"/>
        <end position="312"/>
    </location>
</feature>
<dbReference type="Pfam" id="PF01095">
    <property type="entry name" value="Pectinesterase"/>
    <property type="match status" value="1"/>
</dbReference>
<accession>A0A4Q0PP74</accession>
<dbReference type="GO" id="GO:0042545">
    <property type="term" value="P:cell wall modification"/>
    <property type="evidence" value="ECO:0007669"/>
    <property type="project" value="UniProtKB-UniRule"/>
</dbReference>
<gene>
    <name evidence="7" type="ORF">DSL99_1067</name>
</gene>
<organism evidence="7 8">
    <name type="scientific">Leeuwenhoekiella marinoflava</name>
    <dbReference type="NCBI Taxonomy" id="988"/>
    <lineage>
        <taxon>Bacteria</taxon>
        <taxon>Pseudomonadati</taxon>
        <taxon>Bacteroidota</taxon>
        <taxon>Flavobacteriia</taxon>
        <taxon>Flavobacteriales</taxon>
        <taxon>Flavobacteriaceae</taxon>
        <taxon>Leeuwenhoekiella</taxon>
    </lineage>
</organism>
<evidence type="ECO:0000313" key="7">
    <source>
        <dbReference type="EMBL" id="RXG32261.1"/>
    </source>
</evidence>
<keyword evidence="5" id="KW-0732">Signal</keyword>
<evidence type="ECO:0000313" key="8">
    <source>
        <dbReference type="Proteomes" id="UP000290608"/>
    </source>
</evidence>
<dbReference type="PANTHER" id="PTHR31321">
    <property type="entry name" value="ACYL-COA THIOESTER HYDROLASE YBHC-RELATED"/>
    <property type="match status" value="1"/>
</dbReference>
<dbReference type="GO" id="GO:0030599">
    <property type="term" value="F:pectinesterase activity"/>
    <property type="evidence" value="ECO:0007669"/>
    <property type="project" value="UniProtKB-UniRule"/>
</dbReference>